<dbReference type="OrthoDB" id="3262732at2759"/>
<dbReference type="AlphaFoldDB" id="A8N773"/>
<reference evidence="1 2" key="1">
    <citation type="journal article" date="2010" name="Proc. Natl. Acad. Sci. U.S.A.">
        <title>Insights into evolution of multicellular fungi from the assembled chromosomes of the mushroom Coprinopsis cinerea (Coprinus cinereus).</title>
        <authorList>
            <person name="Stajich J.E."/>
            <person name="Wilke S.K."/>
            <person name="Ahren D."/>
            <person name="Au C.H."/>
            <person name="Birren B.W."/>
            <person name="Borodovsky M."/>
            <person name="Burns C."/>
            <person name="Canback B."/>
            <person name="Casselton L.A."/>
            <person name="Cheng C.K."/>
            <person name="Deng J."/>
            <person name="Dietrich F.S."/>
            <person name="Fargo D.C."/>
            <person name="Farman M.L."/>
            <person name="Gathman A.C."/>
            <person name="Goldberg J."/>
            <person name="Guigo R."/>
            <person name="Hoegger P.J."/>
            <person name="Hooker J.B."/>
            <person name="Huggins A."/>
            <person name="James T.Y."/>
            <person name="Kamada T."/>
            <person name="Kilaru S."/>
            <person name="Kodira C."/>
            <person name="Kues U."/>
            <person name="Kupfer D."/>
            <person name="Kwan H.S."/>
            <person name="Lomsadze A."/>
            <person name="Li W."/>
            <person name="Lilly W.W."/>
            <person name="Ma L.J."/>
            <person name="Mackey A.J."/>
            <person name="Manning G."/>
            <person name="Martin F."/>
            <person name="Muraguchi H."/>
            <person name="Natvig D.O."/>
            <person name="Palmerini H."/>
            <person name="Ramesh M.A."/>
            <person name="Rehmeyer C.J."/>
            <person name="Roe B.A."/>
            <person name="Shenoy N."/>
            <person name="Stanke M."/>
            <person name="Ter-Hovhannisyan V."/>
            <person name="Tunlid A."/>
            <person name="Velagapudi R."/>
            <person name="Vision T.J."/>
            <person name="Zeng Q."/>
            <person name="Zolan M.E."/>
            <person name="Pukkila P.J."/>
        </authorList>
    </citation>
    <scope>NUCLEOTIDE SEQUENCE [LARGE SCALE GENOMIC DNA]</scope>
    <source>
        <strain evidence="2">Okayama-7 / 130 / ATCC MYA-4618 / FGSC 9003</strain>
    </source>
</reference>
<dbReference type="GeneID" id="6007123"/>
<sequence length="71" mass="7897">MRNDQQSPKAEPTQRYSQALAAYTLRQFSIANSQLDEKNKSKLAKLPGSYSRVVNAERLSSVLGSGNRIRA</sequence>
<dbReference type="RefSeq" id="XP_001830679.1">
    <property type="nucleotide sequence ID" value="XM_001830627.2"/>
</dbReference>
<keyword evidence="2" id="KW-1185">Reference proteome</keyword>
<evidence type="ECO:0000313" key="2">
    <source>
        <dbReference type="Proteomes" id="UP000001861"/>
    </source>
</evidence>
<proteinExistence type="predicted"/>
<name>A8N773_COPC7</name>
<evidence type="ECO:0000313" key="1">
    <source>
        <dbReference type="EMBL" id="EAU91048.1"/>
    </source>
</evidence>
<dbReference type="KEGG" id="cci:CC1G_03216"/>
<dbReference type="InParanoid" id="A8N773"/>
<organism evidence="1 2">
    <name type="scientific">Coprinopsis cinerea (strain Okayama-7 / 130 / ATCC MYA-4618 / FGSC 9003)</name>
    <name type="common">Inky cap fungus</name>
    <name type="synonym">Hormographiella aspergillata</name>
    <dbReference type="NCBI Taxonomy" id="240176"/>
    <lineage>
        <taxon>Eukaryota</taxon>
        <taxon>Fungi</taxon>
        <taxon>Dikarya</taxon>
        <taxon>Basidiomycota</taxon>
        <taxon>Agaricomycotina</taxon>
        <taxon>Agaricomycetes</taxon>
        <taxon>Agaricomycetidae</taxon>
        <taxon>Agaricales</taxon>
        <taxon>Agaricineae</taxon>
        <taxon>Psathyrellaceae</taxon>
        <taxon>Coprinopsis</taxon>
    </lineage>
</organism>
<dbReference type="EMBL" id="AACS02000003">
    <property type="protein sequence ID" value="EAU91048.1"/>
    <property type="molecule type" value="Genomic_DNA"/>
</dbReference>
<gene>
    <name evidence="1" type="ORF">CC1G_03216</name>
</gene>
<comment type="caution">
    <text evidence="1">The sequence shown here is derived from an EMBL/GenBank/DDBJ whole genome shotgun (WGS) entry which is preliminary data.</text>
</comment>
<protein>
    <submittedName>
        <fullName evidence="1">Uncharacterized protein</fullName>
    </submittedName>
</protein>
<accession>A8N773</accession>
<dbReference type="Proteomes" id="UP000001861">
    <property type="component" value="Unassembled WGS sequence"/>
</dbReference>
<dbReference type="VEuPathDB" id="FungiDB:CC1G_03216"/>